<name>A0A4Q2USU7_9BACT</name>
<dbReference type="InterPro" id="IPR029062">
    <property type="entry name" value="Class_I_gatase-like"/>
</dbReference>
<dbReference type="SUPFAM" id="SSF53187">
    <property type="entry name" value="Zn-dependent exopeptidases"/>
    <property type="match status" value="1"/>
</dbReference>
<gene>
    <name evidence="3" type="ORF">EQG79_12785</name>
</gene>
<protein>
    <submittedName>
        <fullName evidence="3">Zinc carboxypeptidase</fullName>
    </submittedName>
</protein>
<keyword evidence="3" id="KW-0378">Hydrolase</keyword>
<dbReference type="Gene3D" id="3.40.50.880">
    <property type="match status" value="1"/>
</dbReference>
<keyword evidence="4" id="KW-1185">Reference proteome</keyword>
<evidence type="ECO:0000313" key="3">
    <source>
        <dbReference type="EMBL" id="RYC69899.1"/>
    </source>
</evidence>
<comment type="similarity">
    <text evidence="1">Belongs to the peptidase M14 family.</text>
</comment>
<reference evidence="3 4" key="1">
    <citation type="submission" date="2019-01" db="EMBL/GenBank/DDBJ databases">
        <title>Spirosoma flava sp. nov., a propanil-degrading bacterium isolated from herbicide-contaminated soil.</title>
        <authorList>
            <person name="Zhang L."/>
            <person name="Jiang J.-D."/>
        </authorList>
    </citation>
    <scope>NUCLEOTIDE SEQUENCE [LARGE SCALE GENOMIC DNA]</scope>
    <source>
        <strain evidence="3 4">TY50</strain>
    </source>
</reference>
<dbReference type="Pfam" id="PF00246">
    <property type="entry name" value="Peptidase_M14"/>
    <property type="match status" value="1"/>
</dbReference>
<comment type="caution">
    <text evidence="3">The sequence shown here is derived from an EMBL/GenBank/DDBJ whole genome shotgun (WGS) entry which is preliminary data.</text>
</comment>
<keyword evidence="3" id="KW-0121">Carboxypeptidase</keyword>
<dbReference type="GO" id="GO:0008270">
    <property type="term" value="F:zinc ion binding"/>
    <property type="evidence" value="ECO:0007669"/>
    <property type="project" value="InterPro"/>
</dbReference>
<dbReference type="PROSITE" id="PS52035">
    <property type="entry name" value="PEPTIDASE_M14"/>
    <property type="match status" value="1"/>
</dbReference>
<sequence>MALLGSLAVTEPTLAQSSYYFADHKAAFDPAIPTPEQFLGYPIGSHFTRYDRIVDYLKELDRLSDKVSLQPIGKTYEERPQVIAFFTSAPNQKNLETIRQQHLQLADPKASAPSYGALPVVVHLAYTVHGNESSSSEAALLTAYYLTASTSPDVARWLSEAVVTLDPAENPDGRDRATQWFNQHKSVPPVTDPLDREHNEGWPNGRFNHYLNDLNRDWLPLAHVESRNRMKFHQDWLPNVMIDFHEMGTSSTYYFEPSKPFSTENDLIPRATYDVLNVRLARYFARALDGIGSLYWTKEQFDNLSPIYGSTYPDFTGGVGVTFEVGSSRGLAQEGSNGVVTFPFTIRNHLRTGLAAVQGAVEEKELYLRHQRDFFASALTDAQKFPTKSYVFGAAADPNLTNRFADLLLRHNIRFYDLKQTTSAGGKTFEPGRAYVVPTAQPNYRLVHSIFEEVTTFHDSVFYDVTGWSLIHGYGLPYAKLKDAALATGEPIRTLKPVQGGLAGGPSPYAYLLNWSDYHSSKALTALQQAGVLTKVALKSFSINPPNRPGGSGAQSLPRESIQTDFQAGSIVIPVAGQKLTADSLVSLLSSVGQRTGVTFTGVSTGFNAKGIDLGSNNIRALRKPEVALLAGPGVNPSEAGEVWFLLSDQLNLPVSKLDPGNLNRVDWNRYNTVVLVGGQYNSLDKALVSKLKSWVENGGTLITTKTASEWAVRQGLTRENLLASARPDTSRSTERADFGRVAEREGTKAVAGSIYTADLDITHPIGFGLSDRRIFVFRNGTTLLKSGSSPYNTVAKYSPNSLVSGYVSKENLKKINNSAAIVVSPEGQGRVVLFADNPAFRSYWHGTSRLFLNAVLFGPLVNTPVGLPISEEEN</sequence>
<accession>A0A4Q2USU7</accession>
<dbReference type="Proteomes" id="UP000290407">
    <property type="component" value="Unassembled WGS sequence"/>
</dbReference>
<dbReference type="EMBL" id="SBLB01000003">
    <property type="protein sequence ID" value="RYC69899.1"/>
    <property type="molecule type" value="Genomic_DNA"/>
</dbReference>
<dbReference type="InterPro" id="IPR000834">
    <property type="entry name" value="Peptidase_M14"/>
</dbReference>
<keyword evidence="3" id="KW-0645">Protease</keyword>
<dbReference type="GO" id="GO:0006508">
    <property type="term" value="P:proteolysis"/>
    <property type="evidence" value="ECO:0007669"/>
    <property type="project" value="InterPro"/>
</dbReference>
<dbReference type="AlphaFoldDB" id="A0A4Q2USU7"/>
<feature type="active site" description="Proton donor/acceptor" evidence="1">
    <location>
        <position position="324"/>
    </location>
</feature>
<proteinExistence type="inferred from homology"/>
<dbReference type="CDD" id="cd03143">
    <property type="entry name" value="A4_beta-galactosidase_middle_domain"/>
    <property type="match status" value="1"/>
</dbReference>
<dbReference type="GO" id="GO:0004181">
    <property type="term" value="F:metallocarboxypeptidase activity"/>
    <property type="evidence" value="ECO:0007669"/>
    <property type="project" value="InterPro"/>
</dbReference>
<dbReference type="SMART" id="SM00631">
    <property type="entry name" value="Zn_pept"/>
    <property type="match status" value="1"/>
</dbReference>
<evidence type="ECO:0000256" key="1">
    <source>
        <dbReference type="PROSITE-ProRule" id="PRU01379"/>
    </source>
</evidence>
<feature type="domain" description="Peptidase M14" evidence="2">
    <location>
        <begin position="46"/>
        <end position="346"/>
    </location>
</feature>
<dbReference type="Gene3D" id="3.40.630.10">
    <property type="entry name" value="Zn peptidases"/>
    <property type="match status" value="1"/>
</dbReference>
<dbReference type="SUPFAM" id="SSF52317">
    <property type="entry name" value="Class I glutamine amidotransferase-like"/>
    <property type="match status" value="1"/>
</dbReference>
<evidence type="ECO:0000313" key="4">
    <source>
        <dbReference type="Proteomes" id="UP000290407"/>
    </source>
</evidence>
<organism evidence="3 4">
    <name type="scientific">Spirosoma sordidisoli</name>
    <dbReference type="NCBI Taxonomy" id="2502893"/>
    <lineage>
        <taxon>Bacteria</taxon>
        <taxon>Pseudomonadati</taxon>
        <taxon>Bacteroidota</taxon>
        <taxon>Cytophagia</taxon>
        <taxon>Cytophagales</taxon>
        <taxon>Cytophagaceae</taxon>
        <taxon>Spirosoma</taxon>
    </lineage>
</organism>
<evidence type="ECO:0000259" key="2">
    <source>
        <dbReference type="PROSITE" id="PS52035"/>
    </source>
</evidence>